<protein>
    <submittedName>
        <fullName evidence="1">Uncharacterized protein</fullName>
    </submittedName>
</protein>
<dbReference type="EMBL" id="JACEIP010000025">
    <property type="protein sequence ID" value="MBA4543986.1"/>
    <property type="molecule type" value="Genomic_DNA"/>
</dbReference>
<evidence type="ECO:0000313" key="1">
    <source>
        <dbReference type="EMBL" id="MBA4543986.1"/>
    </source>
</evidence>
<keyword evidence="2" id="KW-1185">Reference proteome</keyword>
<proteinExistence type="predicted"/>
<sequence length="396" mass="45562">MSQQANLLHLPVRLIGENREMDLDLINRHTLEPVTAEEVFTFSGICSNDQPDAYFTRMDTSTTLRNYVEDLQTGVSLQESHDITRNPYGRSYHGELISTEEGGHAVRGYWYIIRDLHINGANTNDMIRAIQTGVIRDLSVGFGGSDMWYRCGSCGRNLWDWECHHIPGLEDEEGQINFAWVMDAKLREVSTVYKGATPGAYIEKAREYVSQGQLSQQNIARLERQYHVRLDDGQRSFFISQKGSEQTVNLLEQLRQAIQENKIEKNRVYDILSEGEPFRQSDDIALRNELGDYATVEGVRQLKQEVRMGRAYLADSIDQAVKARIRAFGDSFDAENYRSMLLKLNDLDSVKEEIRLYEQMVKQRFTPGRQTEPELIHSQSAARASDFKRENIFDKE</sequence>
<dbReference type="RefSeq" id="WP_033100798.1">
    <property type="nucleotide sequence ID" value="NZ_JPST01000018.1"/>
</dbReference>
<gene>
    <name evidence="1" type="ORF">H1164_13940</name>
</gene>
<dbReference type="AlphaFoldDB" id="A0A7W1XCA5"/>
<reference evidence="1 2" key="1">
    <citation type="submission" date="2020-07" db="EMBL/GenBank/DDBJ databases">
        <authorList>
            <person name="Feng H."/>
        </authorList>
    </citation>
    <scope>NUCLEOTIDE SEQUENCE [LARGE SCALE GENOMIC DNA]</scope>
    <source>
        <strain evidence="2">s-11</strain>
    </source>
</reference>
<dbReference type="Proteomes" id="UP000530514">
    <property type="component" value="Unassembled WGS sequence"/>
</dbReference>
<accession>A0A7W1XCA5</accession>
<dbReference type="OrthoDB" id="2961832at2"/>
<evidence type="ECO:0000313" key="2">
    <source>
        <dbReference type="Proteomes" id="UP000530514"/>
    </source>
</evidence>
<organism evidence="1 2">
    <name type="scientific">Thermoactinomyces daqus</name>
    <dbReference type="NCBI Taxonomy" id="1329516"/>
    <lineage>
        <taxon>Bacteria</taxon>
        <taxon>Bacillati</taxon>
        <taxon>Bacillota</taxon>
        <taxon>Bacilli</taxon>
        <taxon>Bacillales</taxon>
        <taxon>Thermoactinomycetaceae</taxon>
        <taxon>Thermoactinomyces</taxon>
    </lineage>
</organism>
<comment type="caution">
    <text evidence="1">The sequence shown here is derived from an EMBL/GenBank/DDBJ whole genome shotgun (WGS) entry which is preliminary data.</text>
</comment>
<name>A0A7W1XCA5_9BACL</name>